<evidence type="ECO:0000313" key="2">
    <source>
        <dbReference type="Proteomes" id="UP001064489"/>
    </source>
</evidence>
<protein>
    <recommendedName>
        <fullName evidence="3">Endonuclease/exonuclease/phosphatase domain-containing protein</fullName>
    </recommendedName>
</protein>
<dbReference type="AlphaFoldDB" id="A0AAD5I6Y9"/>
<dbReference type="SUPFAM" id="SSF56219">
    <property type="entry name" value="DNase I-like"/>
    <property type="match status" value="1"/>
</dbReference>
<dbReference type="Gene3D" id="3.60.10.10">
    <property type="entry name" value="Endonuclease/exonuclease/phosphatase"/>
    <property type="match status" value="1"/>
</dbReference>
<sequence>MHLYRKDCLQILVSRFGRYLGTDNATLNRTRASGARICVEVDLSMEPVQDFPIGGERRKAEVQTKEKPIWQPIVNPGKGESTEVKTDSVQAMPNTEVPKQLVVGEAERFSSVNGQAMHEVQNVVLPNNMVDSQVVMEGQENAQLVLQIIVPPDVQNGVPEASNKGELQQFIVLNGVLHENVVSNTQCNEECEENRCKIVLGSPVLRSKNEDTTSISGLVPPQNIDSMAESAAVLSHDEEAQGGAAVQGFVSDREEGEIPLVLGKNKGYDSDVELCQISRKSKEFVRSLGWSRRRLKSLVSKYNASPVAISEPFVEEARMPALGNLINFPHWCSNEVEGGKLWIFWRASGAFEILCCSAQMITGWFTLDNKRILVSFVYAKCSPVGRRGLWRDLEEVQVVEQPWVVVGDFNIIRNDSERIGGNPRPLASMADFNDSLDRCGLLDLSSGGNHMSWCNGHEANLDRVVINSAYTTQFPFAHLEYLRRKTSDHCPMVVHFDRPHSSYGPSPFRFQNMWCSHVGFLSCVEEAWNKTDSVTGLWKLAIRLKRPKLALRAWNKNTFGRVEVIYRTWRRDRTILNVNFSLGTPRKLKLNI</sequence>
<reference evidence="1" key="2">
    <citation type="submission" date="2023-02" db="EMBL/GenBank/DDBJ databases">
        <authorList>
            <person name="Swenson N.G."/>
            <person name="Wegrzyn J.L."/>
            <person name="Mcevoy S.L."/>
        </authorList>
    </citation>
    <scope>NUCLEOTIDE SEQUENCE</scope>
    <source>
        <strain evidence="1">91603</strain>
        <tissue evidence="1">Leaf</tissue>
    </source>
</reference>
<dbReference type="EMBL" id="JAJSOW010000108">
    <property type="protein sequence ID" value="KAI9154057.1"/>
    <property type="molecule type" value="Genomic_DNA"/>
</dbReference>
<evidence type="ECO:0000313" key="1">
    <source>
        <dbReference type="EMBL" id="KAI9154057.1"/>
    </source>
</evidence>
<reference evidence="1" key="1">
    <citation type="journal article" date="2022" name="Plant J.">
        <title>Strategies of tolerance reflected in two North American maple genomes.</title>
        <authorList>
            <person name="McEvoy S.L."/>
            <person name="Sezen U.U."/>
            <person name="Trouern-Trend A."/>
            <person name="McMahon S.M."/>
            <person name="Schaberg P.G."/>
            <person name="Yang J."/>
            <person name="Wegrzyn J.L."/>
            <person name="Swenson N.G."/>
        </authorList>
    </citation>
    <scope>NUCLEOTIDE SEQUENCE</scope>
    <source>
        <strain evidence="1">91603</strain>
    </source>
</reference>
<dbReference type="PANTHER" id="PTHR33710">
    <property type="entry name" value="BNAC02G09200D PROTEIN"/>
    <property type="match status" value="1"/>
</dbReference>
<dbReference type="Proteomes" id="UP001064489">
    <property type="component" value="Chromosome 11"/>
</dbReference>
<dbReference type="PANTHER" id="PTHR33710:SF13">
    <property type="entry name" value="ENDONUCLEASE_EXONUCLEASE_PHOSPHATASE FAMILY PROTEIN"/>
    <property type="match status" value="1"/>
</dbReference>
<evidence type="ECO:0008006" key="3">
    <source>
        <dbReference type="Google" id="ProtNLM"/>
    </source>
</evidence>
<dbReference type="InterPro" id="IPR036691">
    <property type="entry name" value="Endo/exonu/phosph_ase_sf"/>
</dbReference>
<proteinExistence type="predicted"/>
<keyword evidence="2" id="KW-1185">Reference proteome</keyword>
<accession>A0AAD5I6Y9</accession>
<comment type="caution">
    <text evidence="1">The sequence shown here is derived from an EMBL/GenBank/DDBJ whole genome shotgun (WGS) entry which is preliminary data.</text>
</comment>
<gene>
    <name evidence="1" type="ORF">LWI28_020404</name>
</gene>
<organism evidence="1 2">
    <name type="scientific">Acer negundo</name>
    <name type="common">Box elder</name>
    <dbReference type="NCBI Taxonomy" id="4023"/>
    <lineage>
        <taxon>Eukaryota</taxon>
        <taxon>Viridiplantae</taxon>
        <taxon>Streptophyta</taxon>
        <taxon>Embryophyta</taxon>
        <taxon>Tracheophyta</taxon>
        <taxon>Spermatophyta</taxon>
        <taxon>Magnoliopsida</taxon>
        <taxon>eudicotyledons</taxon>
        <taxon>Gunneridae</taxon>
        <taxon>Pentapetalae</taxon>
        <taxon>rosids</taxon>
        <taxon>malvids</taxon>
        <taxon>Sapindales</taxon>
        <taxon>Sapindaceae</taxon>
        <taxon>Hippocastanoideae</taxon>
        <taxon>Acereae</taxon>
        <taxon>Acer</taxon>
    </lineage>
</organism>
<name>A0AAD5I6Y9_ACENE</name>